<dbReference type="InterPro" id="IPR052165">
    <property type="entry name" value="Membrane_assoc_protease"/>
</dbReference>
<proteinExistence type="predicted"/>
<dbReference type="InterPro" id="IPR002810">
    <property type="entry name" value="NfeD-like_C"/>
</dbReference>
<feature type="transmembrane region" description="Helical" evidence="5">
    <location>
        <begin position="114"/>
        <end position="134"/>
    </location>
</feature>
<feature type="domain" description="NfeD integral membrane" evidence="7">
    <location>
        <begin position="21"/>
        <end position="132"/>
    </location>
</feature>
<accession>A0A4R6BXL2</accession>
<keyword evidence="8" id="KW-0645">Protease</keyword>
<evidence type="ECO:0000259" key="6">
    <source>
        <dbReference type="Pfam" id="PF01957"/>
    </source>
</evidence>
<dbReference type="InterPro" id="IPR012340">
    <property type="entry name" value="NA-bd_OB-fold"/>
</dbReference>
<evidence type="ECO:0000256" key="4">
    <source>
        <dbReference type="ARBA" id="ARBA00023136"/>
    </source>
</evidence>
<evidence type="ECO:0000259" key="7">
    <source>
        <dbReference type="Pfam" id="PF24961"/>
    </source>
</evidence>
<dbReference type="Pfam" id="PF24961">
    <property type="entry name" value="NfeD_membrane"/>
    <property type="match status" value="1"/>
</dbReference>
<dbReference type="AlphaFoldDB" id="A0A4R6BXL2"/>
<evidence type="ECO:0000313" key="9">
    <source>
        <dbReference type="Proteomes" id="UP000294802"/>
    </source>
</evidence>
<dbReference type="GO" id="GO:0006508">
    <property type="term" value="P:proteolysis"/>
    <property type="evidence" value="ECO:0007669"/>
    <property type="project" value="UniProtKB-KW"/>
</dbReference>
<comment type="subcellular location">
    <subcellularLocation>
        <location evidence="1">Membrane</location>
        <topology evidence="1">Multi-pass membrane protein</topology>
    </subcellularLocation>
</comment>
<dbReference type="PANTHER" id="PTHR33507:SF3">
    <property type="entry name" value="INNER MEMBRANE PROTEIN YBBJ"/>
    <property type="match status" value="1"/>
</dbReference>
<name>A0A4R6BXL2_9STAP</name>
<organism evidence="8 9">
    <name type="scientific">Macrococcus lamae</name>
    <dbReference type="NCBI Taxonomy" id="198484"/>
    <lineage>
        <taxon>Bacteria</taxon>
        <taxon>Bacillati</taxon>
        <taxon>Bacillota</taxon>
        <taxon>Bacilli</taxon>
        <taxon>Bacillales</taxon>
        <taxon>Staphylococcaceae</taxon>
        <taxon>Macrococcus</taxon>
    </lineage>
</organism>
<protein>
    <submittedName>
        <fullName evidence="8">Serine protease</fullName>
    </submittedName>
</protein>
<reference evidence="8 9" key="1">
    <citation type="submission" date="2019-01" db="EMBL/GenBank/DDBJ databases">
        <title>Draft genome sequences of the type strains of six Macrococcus species.</title>
        <authorList>
            <person name="Mazhar S."/>
            <person name="Altermann E."/>
            <person name="Hill C."/>
            <person name="Mcauliffe O."/>
        </authorList>
    </citation>
    <scope>NUCLEOTIDE SEQUENCE [LARGE SCALE GENOMIC DNA]</scope>
    <source>
        <strain evidence="8 9">CCM4815</strain>
    </source>
</reference>
<dbReference type="PANTHER" id="PTHR33507">
    <property type="entry name" value="INNER MEMBRANE PROTEIN YBBJ"/>
    <property type="match status" value="1"/>
</dbReference>
<dbReference type="EMBL" id="SCWB01000001">
    <property type="protein sequence ID" value="TDM13104.1"/>
    <property type="molecule type" value="Genomic_DNA"/>
</dbReference>
<keyword evidence="9" id="KW-1185">Reference proteome</keyword>
<keyword evidence="2 5" id="KW-0812">Transmembrane</keyword>
<evidence type="ECO:0000256" key="3">
    <source>
        <dbReference type="ARBA" id="ARBA00022989"/>
    </source>
</evidence>
<comment type="caution">
    <text evidence="8">The sequence shown here is derived from an EMBL/GenBank/DDBJ whole genome shotgun (WGS) entry which is preliminary data.</text>
</comment>
<evidence type="ECO:0000256" key="1">
    <source>
        <dbReference type="ARBA" id="ARBA00004141"/>
    </source>
</evidence>
<keyword evidence="3 5" id="KW-1133">Transmembrane helix</keyword>
<dbReference type="Pfam" id="PF01957">
    <property type="entry name" value="NfeD"/>
    <property type="match status" value="1"/>
</dbReference>
<feature type="domain" description="NfeD-like C-terminal" evidence="6">
    <location>
        <begin position="164"/>
        <end position="217"/>
    </location>
</feature>
<dbReference type="Gene3D" id="2.40.50.140">
    <property type="entry name" value="Nucleic acid-binding proteins"/>
    <property type="match status" value="1"/>
</dbReference>
<evidence type="ECO:0000256" key="2">
    <source>
        <dbReference type="ARBA" id="ARBA00022692"/>
    </source>
</evidence>
<evidence type="ECO:0000313" key="8">
    <source>
        <dbReference type="EMBL" id="TDM13104.1"/>
    </source>
</evidence>
<dbReference type="GO" id="GO:0008233">
    <property type="term" value="F:peptidase activity"/>
    <property type="evidence" value="ECO:0007669"/>
    <property type="project" value="UniProtKB-KW"/>
</dbReference>
<keyword evidence="8" id="KW-0378">Hydrolase</keyword>
<gene>
    <name evidence="8" type="ORF">ERX29_00435</name>
</gene>
<sequence>MYNNSKEVAKLAWSLYDGSLFVLMAIMFTAAVWQLFQPRFSWPGILMVLATLGFIIITAVNGDLEMLSIILFLAGIILVIMELFVIGLVLGIVGMMMIVSSFLLIGNDIEKMSVLVASCLIIAVIEWVIIVKFFGKKVPLFNKVILTDATSKEAGYTSHDDRSHLVGQIAVTTTPFRPSGIIALGQDRIDAVSEGGFIGQNKEVRIIFVEGTRVVVREIL</sequence>
<dbReference type="InterPro" id="IPR056739">
    <property type="entry name" value="NfeD_membrane"/>
</dbReference>
<dbReference type="Proteomes" id="UP000294802">
    <property type="component" value="Unassembled WGS sequence"/>
</dbReference>
<dbReference type="GO" id="GO:0005886">
    <property type="term" value="C:plasma membrane"/>
    <property type="evidence" value="ECO:0007669"/>
    <property type="project" value="TreeGrafter"/>
</dbReference>
<feature type="transmembrane region" description="Helical" evidence="5">
    <location>
        <begin position="69"/>
        <end position="102"/>
    </location>
</feature>
<feature type="transmembrane region" description="Helical" evidence="5">
    <location>
        <begin position="12"/>
        <end position="36"/>
    </location>
</feature>
<evidence type="ECO:0000256" key="5">
    <source>
        <dbReference type="SAM" id="Phobius"/>
    </source>
</evidence>
<dbReference type="OrthoDB" id="9806253at2"/>
<keyword evidence="4 5" id="KW-0472">Membrane</keyword>
<feature type="transmembrane region" description="Helical" evidence="5">
    <location>
        <begin position="42"/>
        <end position="62"/>
    </location>
</feature>